<evidence type="ECO:0000256" key="1">
    <source>
        <dbReference type="SAM" id="MobiDB-lite"/>
    </source>
</evidence>
<proteinExistence type="predicted"/>
<keyword evidence="3" id="KW-1185">Reference proteome</keyword>
<feature type="compositionally biased region" description="Basic and acidic residues" evidence="1">
    <location>
        <begin position="72"/>
        <end position="84"/>
    </location>
</feature>
<name>A0A5B7HSZ9_PORTR</name>
<dbReference type="Proteomes" id="UP000324222">
    <property type="component" value="Unassembled WGS sequence"/>
</dbReference>
<accession>A0A5B7HSZ9</accession>
<gene>
    <name evidence="2" type="ORF">E2C01_067199</name>
</gene>
<evidence type="ECO:0000313" key="3">
    <source>
        <dbReference type="Proteomes" id="UP000324222"/>
    </source>
</evidence>
<sequence>MLETFLSLTNLPSSLCNSLSLPPPLYRHICQLGVITIPCRQLSSSTTSSSRRRSSGHRGASGHASGEVAAEGNHRPSRPPDDRSPATPQTL</sequence>
<organism evidence="2 3">
    <name type="scientific">Portunus trituberculatus</name>
    <name type="common">Swimming crab</name>
    <name type="synonym">Neptunus trituberculatus</name>
    <dbReference type="NCBI Taxonomy" id="210409"/>
    <lineage>
        <taxon>Eukaryota</taxon>
        <taxon>Metazoa</taxon>
        <taxon>Ecdysozoa</taxon>
        <taxon>Arthropoda</taxon>
        <taxon>Crustacea</taxon>
        <taxon>Multicrustacea</taxon>
        <taxon>Malacostraca</taxon>
        <taxon>Eumalacostraca</taxon>
        <taxon>Eucarida</taxon>
        <taxon>Decapoda</taxon>
        <taxon>Pleocyemata</taxon>
        <taxon>Brachyura</taxon>
        <taxon>Eubrachyura</taxon>
        <taxon>Portunoidea</taxon>
        <taxon>Portunidae</taxon>
        <taxon>Portuninae</taxon>
        <taxon>Portunus</taxon>
    </lineage>
</organism>
<protein>
    <submittedName>
        <fullName evidence="2">Uncharacterized protein</fullName>
    </submittedName>
</protein>
<reference evidence="2 3" key="1">
    <citation type="submission" date="2019-05" db="EMBL/GenBank/DDBJ databases">
        <title>Another draft genome of Portunus trituberculatus and its Hox gene families provides insights of decapod evolution.</title>
        <authorList>
            <person name="Jeong J.-H."/>
            <person name="Song I."/>
            <person name="Kim S."/>
            <person name="Choi T."/>
            <person name="Kim D."/>
            <person name="Ryu S."/>
            <person name="Kim W."/>
        </authorList>
    </citation>
    <scope>NUCLEOTIDE SEQUENCE [LARGE SCALE GENOMIC DNA]</scope>
    <source>
        <tissue evidence="2">Muscle</tissue>
    </source>
</reference>
<evidence type="ECO:0000313" key="2">
    <source>
        <dbReference type="EMBL" id="MPC72886.1"/>
    </source>
</evidence>
<dbReference type="EMBL" id="VSRR010035619">
    <property type="protein sequence ID" value="MPC72886.1"/>
    <property type="molecule type" value="Genomic_DNA"/>
</dbReference>
<comment type="caution">
    <text evidence="2">The sequence shown here is derived from an EMBL/GenBank/DDBJ whole genome shotgun (WGS) entry which is preliminary data.</text>
</comment>
<feature type="compositionally biased region" description="Low complexity" evidence="1">
    <location>
        <begin position="57"/>
        <end position="66"/>
    </location>
</feature>
<feature type="region of interest" description="Disordered" evidence="1">
    <location>
        <begin position="41"/>
        <end position="91"/>
    </location>
</feature>
<dbReference type="AlphaFoldDB" id="A0A5B7HSZ9"/>